<gene>
    <name evidence="2" type="ORF">Bca52824_024079</name>
</gene>
<feature type="region of interest" description="Disordered" evidence="1">
    <location>
        <begin position="37"/>
        <end position="73"/>
    </location>
</feature>
<keyword evidence="3" id="KW-1185">Reference proteome</keyword>
<evidence type="ECO:0000256" key="1">
    <source>
        <dbReference type="SAM" id="MobiDB-lite"/>
    </source>
</evidence>
<reference evidence="2 3" key="1">
    <citation type="submission" date="2020-02" db="EMBL/GenBank/DDBJ databases">
        <authorList>
            <person name="Ma Q."/>
            <person name="Huang Y."/>
            <person name="Song X."/>
            <person name="Pei D."/>
        </authorList>
    </citation>
    <scope>NUCLEOTIDE SEQUENCE [LARGE SCALE GENOMIC DNA]</scope>
    <source>
        <strain evidence="2">Sxm20200214</strain>
        <tissue evidence="2">Leaf</tissue>
    </source>
</reference>
<sequence>MDSANQGKIGNEGTRFRTQELCLRRILKNMTMMVIAEISSTDGDREEDGHGRDGEPGDSSRSVSRRRAASLSRGGKEVMIIYMDL</sequence>
<organism evidence="2 3">
    <name type="scientific">Brassica carinata</name>
    <name type="common">Ethiopian mustard</name>
    <name type="synonym">Abyssinian cabbage</name>
    <dbReference type="NCBI Taxonomy" id="52824"/>
    <lineage>
        <taxon>Eukaryota</taxon>
        <taxon>Viridiplantae</taxon>
        <taxon>Streptophyta</taxon>
        <taxon>Embryophyta</taxon>
        <taxon>Tracheophyta</taxon>
        <taxon>Spermatophyta</taxon>
        <taxon>Magnoliopsida</taxon>
        <taxon>eudicotyledons</taxon>
        <taxon>Gunneridae</taxon>
        <taxon>Pentapetalae</taxon>
        <taxon>rosids</taxon>
        <taxon>malvids</taxon>
        <taxon>Brassicales</taxon>
        <taxon>Brassicaceae</taxon>
        <taxon>Brassiceae</taxon>
        <taxon>Brassica</taxon>
    </lineage>
</organism>
<evidence type="ECO:0000313" key="3">
    <source>
        <dbReference type="Proteomes" id="UP000886595"/>
    </source>
</evidence>
<name>A0A8X8AWD1_BRACI</name>
<protein>
    <submittedName>
        <fullName evidence="2">Uncharacterized protein</fullName>
    </submittedName>
</protein>
<dbReference type="Proteomes" id="UP000886595">
    <property type="component" value="Unassembled WGS sequence"/>
</dbReference>
<evidence type="ECO:0000313" key="2">
    <source>
        <dbReference type="EMBL" id="KAG2312522.1"/>
    </source>
</evidence>
<comment type="caution">
    <text evidence="2">The sequence shown here is derived from an EMBL/GenBank/DDBJ whole genome shotgun (WGS) entry which is preliminary data.</text>
</comment>
<dbReference type="AlphaFoldDB" id="A0A8X8AWD1"/>
<proteinExistence type="predicted"/>
<accession>A0A8X8AWD1</accession>
<dbReference type="EMBL" id="JAAMPC010000005">
    <property type="protein sequence ID" value="KAG2312522.1"/>
    <property type="molecule type" value="Genomic_DNA"/>
</dbReference>